<name>A0A0U1PYN9_9BURK</name>
<proteinExistence type="predicted"/>
<evidence type="ECO:0000313" key="2">
    <source>
        <dbReference type="EMBL" id="KKW67639.1"/>
    </source>
</evidence>
<evidence type="ECO:0000313" key="3">
    <source>
        <dbReference type="Proteomes" id="UP000050580"/>
    </source>
</evidence>
<evidence type="ECO:0000256" key="1">
    <source>
        <dbReference type="SAM" id="SignalP"/>
    </source>
</evidence>
<dbReference type="Proteomes" id="UP000050580">
    <property type="component" value="Unassembled WGS sequence"/>
</dbReference>
<gene>
    <name evidence="2" type="ORF">AAV94_09555</name>
</gene>
<accession>A0A0U1PYN9</accession>
<evidence type="ECO:0008006" key="4">
    <source>
        <dbReference type="Google" id="ProtNLM"/>
    </source>
</evidence>
<dbReference type="EMBL" id="LBNQ01000026">
    <property type="protein sequence ID" value="KKW67639.1"/>
    <property type="molecule type" value="Genomic_DNA"/>
</dbReference>
<dbReference type="InterPro" id="IPR025293">
    <property type="entry name" value="YfiR/HmsC-like"/>
</dbReference>
<keyword evidence="3" id="KW-1185">Reference proteome</keyword>
<dbReference type="AlphaFoldDB" id="A0A0U1PYN9"/>
<feature type="signal peptide" evidence="1">
    <location>
        <begin position="1"/>
        <end position="16"/>
    </location>
</feature>
<dbReference type="STRING" id="1610491.AAV94_09555"/>
<feature type="chain" id="PRO_5006713011" description="YfiR family protein" evidence="1">
    <location>
        <begin position="17"/>
        <end position="183"/>
    </location>
</feature>
<sequence length="183" mass="18863">MVLAAVVAAPAWSAAAAGGPRPTAAVAADAIDAQLVARVVYGILSYTHWPQARSPRVLCAVGDSQHAAALAPDGAATMQARIQFLSASVEEVVAQQPCDAIYIGYLQPSQLRALLHATAGHPVVTIMEHSQYCDEGAMICLQARAPDALSFQVNLDVVSLSGVRVSPQVLKMSIGQGAPAAAP</sequence>
<dbReference type="Pfam" id="PF13689">
    <property type="entry name" value="DUF4154"/>
    <property type="match status" value="1"/>
</dbReference>
<reference evidence="2 3" key="1">
    <citation type="submission" date="2015-05" db="EMBL/GenBank/DDBJ databases">
        <title>Draft genome sequence of Lampropedia sp. CT6, isolated from the microbial mat of a hot water spring, located at Manikaran, India.</title>
        <authorList>
            <person name="Tripathi C."/>
            <person name="Rani P."/>
            <person name="Mahato N.K."/>
            <person name="Lal R."/>
        </authorList>
    </citation>
    <scope>NUCLEOTIDE SEQUENCE [LARGE SCALE GENOMIC DNA]</scope>
    <source>
        <strain evidence="2 3">CT6</strain>
    </source>
</reference>
<keyword evidence="1" id="KW-0732">Signal</keyword>
<protein>
    <recommendedName>
        <fullName evidence="4">YfiR family protein</fullName>
    </recommendedName>
</protein>
<comment type="caution">
    <text evidence="2">The sequence shown here is derived from an EMBL/GenBank/DDBJ whole genome shotgun (WGS) entry which is preliminary data.</text>
</comment>
<organism evidence="2 3">
    <name type="scientific">Lampropedia cohaerens</name>
    <dbReference type="NCBI Taxonomy" id="1610491"/>
    <lineage>
        <taxon>Bacteria</taxon>
        <taxon>Pseudomonadati</taxon>
        <taxon>Pseudomonadota</taxon>
        <taxon>Betaproteobacteria</taxon>
        <taxon>Burkholderiales</taxon>
        <taxon>Comamonadaceae</taxon>
        <taxon>Lampropedia</taxon>
    </lineage>
</organism>